<comment type="caution">
    <text evidence="2">The sequence shown here is derived from an EMBL/GenBank/DDBJ whole genome shotgun (WGS) entry which is preliminary data.</text>
</comment>
<evidence type="ECO:0000313" key="2">
    <source>
        <dbReference type="EMBL" id="KAJ8964368.1"/>
    </source>
</evidence>
<evidence type="ECO:0000256" key="1">
    <source>
        <dbReference type="SAM" id="MobiDB-lite"/>
    </source>
</evidence>
<feature type="region of interest" description="Disordered" evidence="1">
    <location>
        <begin position="186"/>
        <end position="231"/>
    </location>
</feature>
<proteinExistence type="predicted"/>
<sequence length="231" mass="25999">MLYVRPAFKITKEKRAEIIETLFPRRQDTWEISGIEENVEPFTDEELTNVIKKLKAGKAPGPDGITTEMIEGLHEIAPDMMLDMLNSLLRSQSFPAPWKVAQRLNQKADTTVGAIDKWLEEHHLSLAPEKTEMVVLRGPRKREGIRLNLKGTEITPWSSLRAEVAISTNTELRADNIMAEMISGGIRKTNTGSNEPAKLEPNNPKLTKKTRGVHPEPPEECPSGRYQVPWG</sequence>
<reference evidence="2" key="1">
    <citation type="journal article" date="2023" name="Insect Mol. Biol.">
        <title>Genome sequencing provides insights into the evolution of gene families encoding plant cell wall-degrading enzymes in longhorned beetles.</title>
        <authorList>
            <person name="Shin N.R."/>
            <person name="Okamura Y."/>
            <person name="Kirsch R."/>
            <person name="Pauchet Y."/>
        </authorList>
    </citation>
    <scope>NUCLEOTIDE SEQUENCE</scope>
    <source>
        <strain evidence="2">MMC_N1</strain>
    </source>
</reference>
<evidence type="ECO:0008006" key="4">
    <source>
        <dbReference type="Google" id="ProtNLM"/>
    </source>
</evidence>
<feature type="non-terminal residue" evidence="2">
    <location>
        <position position="231"/>
    </location>
</feature>
<keyword evidence="3" id="KW-1185">Reference proteome</keyword>
<name>A0ABQ9ISS1_9CUCU</name>
<protein>
    <recommendedName>
        <fullName evidence="4">Reverse transcriptase</fullName>
    </recommendedName>
</protein>
<evidence type="ECO:0000313" key="3">
    <source>
        <dbReference type="Proteomes" id="UP001162164"/>
    </source>
</evidence>
<dbReference type="EMBL" id="JAPWTJ010002807">
    <property type="protein sequence ID" value="KAJ8964368.1"/>
    <property type="molecule type" value="Genomic_DNA"/>
</dbReference>
<gene>
    <name evidence="2" type="ORF">NQ317_003013</name>
</gene>
<accession>A0ABQ9ISS1</accession>
<organism evidence="2 3">
    <name type="scientific">Molorchus minor</name>
    <dbReference type="NCBI Taxonomy" id="1323400"/>
    <lineage>
        <taxon>Eukaryota</taxon>
        <taxon>Metazoa</taxon>
        <taxon>Ecdysozoa</taxon>
        <taxon>Arthropoda</taxon>
        <taxon>Hexapoda</taxon>
        <taxon>Insecta</taxon>
        <taxon>Pterygota</taxon>
        <taxon>Neoptera</taxon>
        <taxon>Endopterygota</taxon>
        <taxon>Coleoptera</taxon>
        <taxon>Polyphaga</taxon>
        <taxon>Cucujiformia</taxon>
        <taxon>Chrysomeloidea</taxon>
        <taxon>Cerambycidae</taxon>
        <taxon>Lamiinae</taxon>
        <taxon>Monochamini</taxon>
        <taxon>Molorchus</taxon>
    </lineage>
</organism>
<dbReference type="Proteomes" id="UP001162164">
    <property type="component" value="Unassembled WGS sequence"/>
</dbReference>